<proteinExistence type="predicted"/>
<dbReference type="Proteomes" id="UP000472261">
    <property type="component" value="Unplaced"/>
</dbReference>
<sequence length="71" mass="8286">LSLTAEIRELQYKASLERALYTKLQDHTPQRILITSKEFFGSPLLNRTRCINPSLFPIHRQEKGLCTWIIS</sequence>
<organism evidence="1 2">
    <name type="scientific">Phasianus colchicus</name>
    <name type="common">Common pheasant</name>
    <dbReference type="NCBI Taxonomy" id="9054"/>
    <lineage>
        <taxon>Eukaryota</taxon>
        <taxon>Metazoa</taxon>
        <taxon>Chordata</taxon>
        <taxon>Craniata</taxon>
        <taxon>Vertebrata</taxon>
        <taxon>Euteleostomi</taxon>
        <taxon>Archelosauria</taxon>
        <taxon>Archosauria</taxon>
        <taxon>Dinosauria</taxon>
        <taxon>Saurischia</taxon>
        <taxon>Theropoda</taxon>
        <taxon>Coelurosauria</taxon>
        <taxon>Aves</taxon>
        <taxon>Neognathae</taxon>
        <taxon>Galloanserae</taxon>
        <taxon>Galliformes</taxon>
        <taxon>Phasianidae</taxon>
        <taxon>Phasianinae</taxon>
        <taxon>Phasianus</taxon>
    </lineage>
</organism>
<protein>
    <submittedName>
        <fullName evidence="1">Uncharacterized protein</fullName>
    </submittedName>
</protein>
<accession>A0A669QYC1</accession>
<dbReference type="AlphaFoldDB" id="A0A669QYC1"/>
<reference evidence="1" key="1">
    <citation type="submission" date="2025-08" db="UniProtKB">
        <authorList>
            <consortium name="Ensembl"/>
        </authorList>
    </citation>
    <scope>IDENTIFICATION</scope>
</reference>
<evidence type="ECO:0000313" key="2">
    <source>
        <dbReference type="Proteomes" id="UP000472261"/>
    </source>
</evidence>
<keyword evidence="2" id="KW-1185">Reference proteome</keyword>
<reference evidence="1" key="2">
    <citation type="submission" date="2025-09" db="UniProtKB">
        <authorList>
            <consortium name="Ensembl"/>
        </authorList>
    </citation>
    <scope>IDENTIFICATION</scope>
</reference>
<evidence type="ECO:0000313" key="1">
    <source>
        <dbReference type="Ensembl" id="ENSPCLP00000024660.1"/>
    </source>
</evidence>
<name>A0A669QYC1_PHACC</name>
<dbReference type="Ensembl" id="ENSPCLT00000034200.1">
    <property type="protein sequence ID" value="ENSPCLP00000024660.1"/>
    <property type="gene ID" value="ENSPCLG00000021736.1"/>
</dbReference>